<evidence type="ECO:0000313" key="3">
    <source>
        <dbReference type="Proteomes" id="UP000561555"/>
    </source>
</evidence>
<comment type="caution">
    <text evidence="2">The sequence shown here is derived from an EMBL/GenBank/DDBJ whole genome shotgun (WGS) entry which is preliminary data.</text>
</comment>
<name>A0AAP7EI67_STAAU</name>
<evidence type="ECO:0000313" key="2">
    <source>
        <dbReference type="EMBL" id="NUY67546.1"/>
    </source>
</evidence>
<accession>A0AAP7EI67</accession>
<dbReference type="Proteomes" id="UP000561555">
    <property type="component" value="Unassembled WGS sequence"/>
</dbReference>
<protein>
    <submittedName>
        <fullName evidence="2">Pathogenicity island protein</fullName>
    </submittedName>
</protein>
<feature type="non-terminal residue" evidence="2">
    <location>
        <position position="1"/>
    </location>
</feature>
<keyword evidence="1" id="KW-0175">Coiled coil</keyword>
<gene>
    <name evidence="2" type="ORF">GQX52_02550</name>
</gene>
<sequence>VVDAYNEIIDEIEDINDRYEDEHQQYASIYSQEQLYDDKEAREALNGYFRENIFTSYINGNDLPYEHNNKLFLKR</sequence>
<reference evidence="2 3" key="1">
    <citation type="journal article" date="2020" name="J. Antimicrob. Chemother.">
        <title>Detection of heterogeneous vancomycin intermediate resistance in MRSA isolates from Latin America.</title>
        <authorList>
            <person name="Castro B.E."/>
            <person name="Berrio M."/>
            <person name="Vargas M.L."/>
            <person name="Carvajal L.P."/>
            <person name="Millan L.V."/>
            <person name="Rios R."/>
            <person name="Hernandez A.K."/>
            <person name="Rincon S."/>
            <person name="Cubides P."/>
            <person name="Forero E."/>
            <person name="Dinh A."/>
            <person name="Seas C."/>
            <person name="Munita J.M."/>
            <person name="Arias C.A."/>
            <person name="Reyes J."/>
            <person name="Diaz L."/>
        </authorList>
    </citation>
    <scope>NUCLEOTIDE SEQUENCE [LARGE SCALE GENOMIC DNA]</scope>
    <source>
        <strain evidence="2 3">UP89</strain>
    </source>
</reference>
<dbReference type="AlphaFoldDB" id="A0AAP7EI67"/>
<dbReference type="EMBL" id="JAANDN010000026">
    <property type="protein sequence ID" value="NUY67546.1"/>
    <property type="molecule type" value="Genomic_DNA"/>
</dbReference>
<feature type="coiled-coil region" evidence="1">
    <location>
        <begin position="2"/>
        <end position="29"/>
    </location>
</feature>
<organism evidence="2 3">
    <name type="scientific">Staphylococcus aureus</name>
    <dbReference type="NCBI Taxonomy" id="1280"/>
    <lineage>
        <taxon>Bacteria</taxon>
        <taxon>Bacillati</taxon>
        <taxon>Bacillota</taxon>
        <taxon>Bacilli</taxon>
        <taxon>Bacillales</taxon>
        <taxon>Staphylococcaceae</taxon>
        <taxon>Staphylococcus</taxon>
    </lineage>
</organism>
<proteinExistence type="predicted"/>
<evidence type="ECO:0000256" key="1">
    <source>
        <dbReference type="SAM" id="Coils"/>
    </source>
</evidence>